<dbReference type="Proteomes" id="UP000182089">
    <property type="component" value="Unassembled WGS sequence"/>
</dbReference>
<evidence type="ECO:0000256" key="4">
    <source>
        <dbReference type="ARBA" id="ARBA00022989"/>
    </source>
</evidence>
<keyword evidence="3 6" id="KW-0812">Transmembrane</keyword>
<evidence type="ECO:0000256" key="3">
    <source>
        <dbReference type="ARBA" id="ARBA00022692"/>
    </source>
</evidence>
<sequence>MKKKKEKSLGTFVLIVLLILGLVPLFIAELTSYMSLQETVIERNNFSKQSAVNLIQEERRHLQSTTAKSLKKAVNYTTFKSGRMESKVLQENEQEIVDSNDAFIAVKVGNSDGKYVGTSKVPSDYNVKTSTWYKQAVKHMNTVQWSLPYKDASTGDYLLTASYAFKDQQGKTSVVAYDVYFNTIERPINQMKIGKTGRVALCSNKGIAIASASPISDAAYSRGNSLTSLKTFQAVKNSKKRKGFVKVKDGSAISSVYFNKGEKGSKYWAYAYVQENDLNTELGTAIRRSIGLGIVMLILVVLISLFVRAVFTKSTNRIMKTFNKAKDGNLTQFRHKELEGSLTNRIVLDITNPKADGNEFNRITYGYNAVVAS</sequence>
<dbReference type="Gene3D" id="3.30.450.20">
    <property type="entry name" value="PAS domain"/>
    <property type="match status" value="1"/>
</dbReference>
<protein>
    <submittedName>
        <fullName evidence="8">Methyl-accepting chemotaxis protein</fullName>
    </submittedName>
</protein>
<keyword evidence="4 6" id="KW-1133">Transmembrane helix</keyword>
<reference evidence="8 9" key="1">
    <citation type="submission" date="2016-10" db="EMBL/GenBank/DDBJ databases">
        <authorList>
            <person name="Varghese N."/>
            <person name="Submissions S."/>
        </authorList>
    </citation>
    <scope>NUCLEOTIDE SEQUENCE [LARGE SCALE GENOMIC DNA]</scope>
    <source>
        <strain evidence="8 9">WC1T17</strain>
    </source>
</reference>
<keyword evidence="2" id="KW-1003">Cell membrane</keyword>
<accession>A0ABY1AEZ9</accession>
<dbReference type="Pfam" id="PF02743">
    <property type="entry name" value="dCache_1"/>
    <property type="match status" value="1"/>
</dbReference>
<evidence type="ECO:0000256" key="1">
    <source>
        <dbReference type="ARBA" id="ARBA00004651"/>
    </source>
</evidence>
<dbReference type="SUPFAM" id="SSF103190">
    <property type="entry name" value="Sensory domain-like"/>
    <property type="match status" value="1"/>
</dbReference>
<evidence type="ECO:0000259" key="7">
    <source>
        <dbReference type="Pfam" id="PF02743"/>
    </source>
</evidence>
<dbReference type="InterPro" id="IPR029151">
    <property type="entry name" value="Sensor-like_sf"/>
</dbReference>
<feature type="transmembrane region" description="Helical" evidence="6">
    <location>
        <begin position="290"/>
        <end position="311"/>
    </location>
</feature>
<dbReference type="EMBL" id="FOCC01000023">
    <property type="protein sequence ID" value="SEN02794.1"/>
    <property type="molecule type" value="Genomic_DNA"/>
</dbReference>
<organism evidence="8 9">
    <name type="scientific">Ligilactobacillus ruminis</name>
    <dbReference type="NCBI Taxonomy" id="1623"/>
    <lineage>
        <taxon>Bacteria</taxon>
        <taxon>Bacillati</taxon>
        <taxon>Bacillota</taxon>
        <taxon>Bacilli</taxon>
        <taxon>Lactobacillales</taxon>
        <taxon>Lactobacillaceae</taxon>
        <taxon>Ligilactobacillus</taxon>
    </lineage>
</organism>
<evidence type="ECO:0000313" key="9">
    <source>
        <dbReference type="Proteomes" id="UP000182089"/>
    </source>
</evidence>
<comment type="subcellular location">
    <subcellularLocation>
        <location evidence="1">Cell membrane</location>
        <topology evidence="1">Multi-pass membrane protein</topology>
    </subcellularLocation>
</comment>
<name>A0ABY1AEZ9_9LACO</name>
<evidence type="ECO:0000313" key="8">
    <source>
        <dbReference type="EMBL" id="SEN02794.1"/>
    </source>
</evidence>
<evidence type="ECO:0000256" key="2">
    <source>
        <dbReference type="ARBA" id="ARBA00022475"/>
    </source>
</evidence>
<keyword evidence="5 6" id="KW-0472">Membrane</keyword>
<proteinExistence type="predicted"/>
<feature type="domain" description="Cache" evidence="7">
    <location>
        <begin position="90"/>
        <end position="249"/>
    </location>
</feature>
<dbReference type="InterPro" id="IPR033479">
    <property type="entry name" value="dCache_1"/>
</dbReference>
<comment type="caution">
    <text evidence="8">The sequence shown here is derived from an EMBL/GenBank/DDBJ whole genome shotgun (WGS) entry which is preliminary data.</text>
</comment>
<dbReference type="CDD" id="cd18773">
    <property type="entry name" value="PDC1_HK_sensor"/>
    <property type="match status" value="1"/>
</dbReference>
<evidence type="ECO:0000256" key="5">
    <source>
        <dbReference type="ARBA" id="ARBA00023136"/>
    </source>
</evidence>
<feature type="non-terminal residue" evidence="8">
    <location>
        <position position="373"/>
    </location>
</feature>
<gene>
    <name evidence="8" type="ORF">SAMN05216431_1232</name>
</gene>
<evidence type="ECO:0000256" key="6">
    <source>
        <dbReference type="SAM" id="Phobius"/>
    </source>
</evidence>